<keyword evidence="3" id="KW-1185">Reference proteome</keyword>
<gene>
    <name evidence="2" type="ORF">GGX14DRAFT_674018</name>
</gene>
<protein>
    <submittedName>
        <fullName evidence="2">Uncharacterized protein</fullName>
    </submittedName>
</protein>
<evidence type="ECO:0000256" key="1">
    <source>
        <dbReference type="SAM" id="MobiDB-lite"/>
    </source>
</evidence>
<dbReference type="Proteomes" id="UP001219525">
    <property type="component" value="Unassembled WGS sequence"/>
</dbReference>
<reference evidence="2" key="1">
    <citation type="submission" date="2023-03" db="EMBL/GenBank/DDBJ databases">
        <title>Massive genome expansion in bonnet fungi (Mycena s.s.) driven by repeated elements and novel gene families across ecological guilds.</title>
        <authorList>
            <consortium name="Lawrence Berkeley National Laboratory"/>
            <person name="Harder C.B."/>
            <person name="Miyauchi S."/>
            <person name="Viragh M."/>
            <person name="Kuo A."/>
            <person name="Thoen E."/>
            <person name="Andreopoulos B."/>
            <person name="Lu D."/>
            <person name="Skrede I."/>
            <person name="Drula E."/>
            <person name="Henrissat B."/>
            <person name="Morin E."/>
            <person name="Kohler A."/>
            <person name="Barry K."/>
            <person name="LaButti K."/>
            <person name="Morin E."/>
            <person name="Salamov A."/>
            <person name="Lipzen A."/>
            <person name="Mereny Z."/>
            <person name="Hegedus B."/>
            <person name="Baldrian P."/>
            <person name="Stursova M."/>
            <person name="Weitz H."/>
            <person name="Taylor A."/>
            <person name="Grigoriev I.V."/>
            <person name="Nagy L.G."/>
            <person name="Martin F."/>
            <person name="Kauserud H."/>
        </authorList>
    </citation>
    <scope>NUCLEOTIDE SEQUENCE</scope>
    <source>
        <strain evidence="2">9144</strain>
    </source>
</reference>
<feature type="region of interest" description="Disordered" evidence="1">
    <location>
        <begin position="70"/>
        <end position="91"/>
    </location>
</feature>
<proteinExistence type="predicted"/>
<dbReference type="EMBL" id="JARJCW010000086">
    <property type="protein sequence ID" value="KAJ7196133.1"/>
    <property type="molecule type" value="Genomic_DNA"/>
</dbReference>
<feature type="compositionally biased region" description="Polar residues" evidence="1">
    <location>
        <begin position="70"/>
        <end position="83"/>
    </location>
</feature>
<accession>A0AAD6UVW8</accession>
<organism evidence="2 3">
    <name type="scientific">Mycena pura</name>
    <dbReference type="NCBI Taxonomy" id="153505"/>
    <lineage>
        <taxon>Eukaryota</taxon>
        <taxon>Fungi</taxon>
        <taxon>Dikarya</taxon>
        <taxon>Basidiomycota</taxon>
        <taxon>Agaricomycotina</taxon>
        <taxon>Agaricomycetes</taxon>
        <taxon>Agaricomycetidae</taxon>
        <taxon>Agaricales</taxon>
        <taxon>Marasmiineae</taxon>
        <taxon>Mycenaceae</taxon>
        <taxon>Mycena</taxon>
    </lineage>
</organism>
<feature type="region of interest" description="Disordered" evidence="1">
    <location>
        <begin position="1"/>
        <end position="53"/>
    </location>
</feature>
<evidence type="ECO:0000313" key="2">
    <source>
        <dbReference type="EMBL" id="KAJ7196133.1"/>
    </source>
</evidence>
<comment type="caution">
    <text evidence="2">The sequence shown here is derived from an EMBL/GenBank/DDBJ whole genome shotgun (WGS) entry which is preliminary data.</text>
</comment>
<sequence length="210" mass="23516">MHAEFLGDGTGRAAGELKTRRRPAADGGVDALELLGSESQTSEMHKGDPRERPSHCSVAIAFDMLAPEVQQGSPESTGVQSTGPGPGLNLKQVKCNPYFKKQEDERMRIVHPRSLNIFRDGVEARSRERAQPNLYKSYQRTRPEATQAGSSNQSYRSNGDSHLEANIFSRSNGSKYMWFCHSHSTSTVFYHVVQEWELRERDWKGTSGMV</sequence>
<evidence type="ECO:0000313" key="3">
    <source>
        <dbReference type="Proteomes" id="UP001219525"/>
    </source>
</evidence>
<feature type="compositionally biased region" description="Basic and acidic residues" evidence="1">
    <location>
        <begin position="43"/>
        <end position="53"/>
    </location>
</feature>
<name>A0AAD6UVW8_9AGAR</name>
<dbReference type="AlphaFoldDB" id="A0AAD6UVW8"/>